<gene>
    <name evidence="2" type="ORF">SMTD_LOCUS2937</name>
</gene>
<protein>
    <submittedName>
        <fullName evidence="2">Uncharacterized protein</fullName>
    </submittedName>
</protein>
<evidence type="ECO:0000256" key="1">
    <source>
        <dbReference type="SAM" id="MobiDB-lite"/>
    </source>
</evidence>
<feature type="compositionally biased region" description="Basic and acidic residues" evidence="1">
    <location>
        <begin position="1"/>
        <end position="14"/>
    </location>
</feature>
<feature type="region of interest" description="Disordered" evidence="1">
    <location>
        <begin position="1"/>
        <end position="52"/>
    </location>
</feature>
<sequence>MGREKHHLDKIQERRNKKAAINASLTRAEKAKAQTEYTSKQASEEELQNRQT</sequence>
<dbReference type="EMBL" id="UZAL01004572">
    <property type="protein sequence ID" value="VDO90602.1"/>
    <property type="molecule type" value="Genomic_DNA"/>
</dbReference>
<evidence type="ECO:0000313" key="3">
    <source>
        <dbReference type="Proteomes" id="UP000269396"/>
    </source>
</evidence>
<reference evidence="2 3" key="1">
    <citation type="submission" date="2018-11" db="EMBL/GenBank/DDBJ databases">
        <authorList>
            <consortium name="Pathogen Informatics"/>
        </authorList>
    </citation>
    <scope>NUCLEOTIDE SEQUENCE [LARGE SCALE GENOMIC DNA]</scope>
    <source>
        <strain>Denwood</strain>
        <strain evidence="3">Zambia</strain>
    </source>
</reference>
<proteinExistence type="predicted"/>
<organism evidence="2 3">
    <name type="scientific">Schistosoma mattheei</name>
    <dbReference type="NCBI Taxonomy" id="31246"/>
    <lineage>
        <taxon>Eukaryota</taxon>
        <taxon>Metazoa</taxon>
        <taxon>Spiralia</taxon>
        <taxon>Lophotrochozoa</taxon>
        <taxon>Platyhelminthes</taxon>
        <taxon>Trematoda</taxon>
        <taxon>Digenea</taxon>
        <taxon>Strigeidida</taxon>
        <taxon>Schistosomatoidea</taxon>
        <taxon>Schistosomatidae</taxon>
        <taxon>Schistosoma</taxon>
    </lineage>
</organism>
<dbReference type="AlphaFoldDB" id="A0A3P8D2Q4"/>
<keyword evidence="3" id="KW-1185">Reference proteome</keyword>
<accession>A0A3P8D2Q4</accession>
<evidence type="ECO:0000313" key="2">
    <source>
        <dbReference type="EMBL" id="VDO90602.1"/>
    </source>
</evidence>
<name>A0A3P8D2Q4_9TREM</name>
<dbReference type="Proteomes" id="UP000269396">
    <property type="component" value="Unassembled WGS sequence"/>
</dbReference>